<sequence>MTKIEVEPNENLQSPFLVKCHLFFKRSDPNILDELYRLITTMDDPRSIQFKREDHKVFIPVIHCDHWTLYAFNMCDKRLSILDSLPDASEGGEDPFKRHEEIRKKYMDTMELRKEFLACILSIKNNDALMPPNVSEWIGKLPG</sequence>
<dbReference type="AlphaFoldDB" id="A0A0D9XC62"/>
<dbReference type="HOGENOM" id="CLU_1809001_0_0_1"/>
<dbReference type="Proteomes" id="UP000032180">
    <property type="component" value="Chromosome 9"/>
</dbReference>
<dbReference type="Gramene" id="LPERR09G03010.1">
    <property type="protein sequence ID" value="LPERR09G03010.1"/>
    <property type="gene ID" value="LPERR09G03010"/>
</dbReference>
<name>A0A0D9XC62_9ORYZ</name>
<dbReference type="InterPro" id="IPR038765">
    <property type="entry name" value="Papain-like_cys_pep_sf"/>
</dbReference>
<dbReference type="Gene3D" id="3.40.395.10">
    <property type="entry name" value="Adenoviral Proteinase, Chain A"/>
    <property type="match status" value="1"/>
</dbReference>
<dbReference type="SUPFAM" id="SSF54001">
    <property type="entry name" value="Cysteine proteinases"/>
    <property type="match status" value="1"/>
</dbReference>
<protein>
    <recommendedName>
        <fullName evidence="3">Ubiquitin-like protease family profile domain-containing protein</fullName>
    </recommendedName>
</protein>
<reference evidence="1 2" key="1">
    <citation type="submission" date="2012-08" db="EMBL/GenBank/DDBJ databases">
        <title>Oryza genome evolution.</title>
        <authorList>
            <person name="Wing R.A."/>
        </authorList>
    </citation>
    <scope>NUCLEOTIDE SEQUENCE</scope>
</reference>
<evidence type="ECO:0000313" key="1">
    <source>
        <dbReference type="EnsemblPlants" id="LPERR09G03010.1"/>
    </source>
</evidence>
<organism evidence="1 2">
    <name type="scientific">Leersia perrieri</name>
    <dbReference type="NCBI Taxonomy" id="77586"/>
    <lineage>
        <taxon>Eukaryota</taxon>
        <taxon>Viridiplantae</taxon>
        <taxon>Streptophyta</taxon>
        <taxon>Embryophyta</taxon>
        <taxon>Tracheophyta</taxon>
        <taxon>Spermatophyta</taxon>
        <taxon>Magnoliopsida</taxon>
        <taxon>Liliopsida</taxon>
        <taxon>Poales</taxon>
        <taxon>Poaceae</taxon>
        <taxon>BOP clade</taxon>
        <taxon>Oryzoideae</taxon>
        <taxon>Oryzeae</taxon>
        <taxon>Oryzinae</taxon>
        <taxon>Leersia</taxon>
    </lineage>
</organism>
<evidence type="ECO:0008006" key="3">
    <source>
        <dbReference type="Google" id="ProtNLM"/>
    </source>
</evidence>
<evidence type="ECO:0000313" key="2">
    <source>
        <dbReference type="Proteomes" id="UP000032180"/>
    </source>
</evidence>
<reference evidence="2" key="2">
    <citation type="submission" date="2013-12" db="EMBL/GenBank/DDBJ databases">
        <authorList>
            <person name="Yu Y."/>
            <person name="Lee S."/>
            <person name="de Baynast K."/>
            <person name="Wissotski M."/>
            <person name="Liu L."/>
            <person name="Talag J."/>
            <person name="Goicoechea J."/>
            <person name="Angelova A."/>
            <person name="Jetty R."/>
            <person name="Kudrna D."/>
            <person name="Golser W."/>
            <person name="Rivera L."/>
            <person name="Zhang J."/>
            <person name="Wing R."/>
        </authorList>
    </citation>
    <scope>NUCLEOTIDE SEQUENCE</scope>
</reference>
<dbReference type="EnsemblPlants" id="LPERR09G03010.1">
    <property type="protein sequence ID" value="LPERR09G03010.1"/>
    <property type="gene ID" value="LPERR09G03010"/>
</dbReference>
<keyword evidence="2" id="KW-1185">Reference proteome</keyword>
<dbReference type="STRING" id="77586.A0A0D9XC62"/>
<accession>A0A0D9XC62</accession>
<proteinExistence type="predicted"/>
<reference evidence="1" key="3">
    <citation type="submission" date="2015-04" db="UniProtKB">
        <authorList>
            <consortium name="EnsemblPlants"/>
        </authorList>
    </citation>
    <scope>IDENTIFICATION</scope>
</reference>